<gene>
    <name evidence="1" type="ORF">GCM10025869_24530</name>
</gene>
<keyword evidence="2" id="KW-1185">Reference proteome</keyword>
<reference evidence="2" key="1">
    <citation type="journal article" date="2019" name="Int. J. Syst. Evol. Microbiol.">
        <title>The Global Catalogue of Microorganisms (GCM) 10K type strain sequencing project: providing services to taxonomists for standard genome sequencing and annotation.</title>
        <authorList>
            <consortium name="The Broad Institute Genomics Platform"/>
            <consortium name="The Broad Institute Genome Sequencing Center for Infectious Disease"/>
            <person name="Wu L."/>
            <person name="Ma J."/>
        </authorList>
    </citation>
    <scope>NUCLEOTIDE SEQUENCE [LARGE SCALE GENOMIC DNA]</scope>
    <source>
        <strain evidence="2">NBRC 108755</strain>
    </source>
</reference>
<organism evidence="1 2">
    <name type="scientific">Homoserinibacter gongjuensis</name>
    <dbReference type="NCBI Taxonomy" id="1162968"/>
    <lineage>
        <taxon>Bacteria</taxon>
        <taxon>Bacillati</taxon>
        <taxon>Actinomycetota</taxon>
        <taxon>Actinomycetes</taxon>
        <taxon>Micrococcales</taxon>
        <taxon>Microbacteriaceae</taxon>
        <taxon>Homoserinibacter</taxon>
    </lineage>
</organism>
<dbReference type="EMBL" id="BSVA01000001">
    <property type="protein sequence ID" value="GMA91924.1"/>
    <property type="molecule type" value="Genomic_DNA"/>
</dbReference>
<name>A0ABQ6JXT8_9MICO</name>
<evidence type="ECO:0000313" key="1">
    <source>
        <dbReference type="EMBL" id="GMA91924.1"/>
    </source>
</evidence>
<sequence>MRVQLGMDDEVPLAAALHRQLEPAAGEFAQVKNIARRVLDMEDAAQHMTAELLALDYLAVSRGNLPLRRRIGAKFHDWRHHRGEEALVA</sequence>
<evidence type="ECO:0000313" key="2">
    <source>
        <dbReference type="Proteomes" id="UP001157069"/>
    </source>
</evidence>
<proteinExistence type="predicted"/>
<comment type="caution">
    <text evidence="1">The sequence shown here is derived from an EMBL/GenBank/DDBJ whole genome shotgun (WGS) entry which is preliminary data.</text>
</comment>
<accession>A0ABQ6JXT8</accession>
<protein>
    <submittedName>
        <fullName evidence="1">Uncharacterized protein</fullName>
    </submittedName>
</protein>
<dbReference type="Proteomes" id="UP001157069">
    <property type="component" value="Unassembled WGS sequence"/>
</dbReference>